<dbReference type="AlphaFoldDB" id="A0AAD7GEU4"/>
<comment type="caution">
    <text evidence="1">The sequence shown here is derived from an EMBL/GenBank/DDBJ whole genome shotgun (WGS) entry which is preliminary data.</text>
</comment>
<organism evidence="1 2">
    <name type="scientific">Mycena rosella</name>
    <name type="common">Pink bonnet</name>
    <name type="synonym">Agaricus rosellus</name>
    <dbReference type="NCBI Taxonomy" id="1033263"/>
    <lineage>
        <taxon>Eukaryota</taxon>
        <taxon>Fungi</taxon>
        <taxon>Dikarya</taxon>
        <taxon>Basidiomycota</taxon>
        <taxon>Agaricomycotina</taxon>
        <taxon>Agaricomycetes</taxon>
        <taxon>Agaricomycetidae</taxon>
        <taxon>Agaricales</taxon>
        <taxon>Marasmiineae</taxon>
        <taxon>Mycenaceae</taxon>
        <taxon>Mycena</taxon>
    </lineage>
</organism>
<accession>A0AAD7GEU4</accession>
<proteinExistence type="predicted"/>
<evidence type="ECO:0000313" key="1">
    <source>
        <dbReference type="EMBL" id="KAJ7682981.1"/>
    </source>
</evidence>
<name>A0AAD7GEU4_MYCRO</name>
<dbReference type="EMBL" id="JARKIE010000112">
    <property type="protein sequence ID" value="KAJ7682981.1"/>
    <property type="molecule type" value="Genomic_DNA"/>
</dbReference>
<keyword evidence="2" id="KW-1185">Reference proteome</keyword>
<reference evidence="1" key="1">
    <citation type="submission" date="2023-03" db="EMBL/GenBank/DDBJ databases">
        <title>Massive genome expansion in bonnet fungi (Mycena s.s.) driven by repeated elements and novel gene families across ecological guilds.</title>
        <authorList>
            <consortium name="Lawrence Berkeley National Laboratory"/>
            <person name="Harder C.B."/>
            <person name="Miyauchi S."/>
            <person name="Viragh M."/>
            <person name="Kuo A."/>
            <person name="Thoen E."/>
            <person name="Andreopoulos B."/>
            <person name="Lu D."/>
            <person name="Skrede I."/>
            <person name="Drula E."/>
            <person name="Henrissat B."/>
            <person name="Morin E."/>
            <person name="Kohler A."/>
            <person name="Barry K."/>
            <person name="LaButti K."/>
            <person name="Morin E."/>
            <person name="Salamov A."/>
            <person name="Lipzen A."/>
            <person name="Mereny Z."/>
            <person name="Hegedus B."/>
            <person name="Baldrian P."/>
            <person name="Stursova M."/>
            <person name="Weitz H."/>
            <person name="Taylor A."/>
            <person name="Grigoriev I.V."/>
            <person name="Nagy L.G."/>
            <person name="Martin F."/>
            <person name="Kauserud H."/>
        </authorList>
    </citation>
    <scope>NUCLEOTIDE SEQUENCE</scope>
    <source>
        <strain evidence="1">CBHHK067</strain>
    </source>
</reference>
<protein>
    <submittedName>
        <fullName evidence="1">Uncharacterized protein</fullName>
    </submittedName>
</protein>
<dbReference type="Proteomes" id="UP001221757">
    <property type="component" value="Unassembled WGS sequence"/>
</dbReference>
<sequence>MTTSVAGSPVQVTVGSGAMGGFGQSEGRPGVTGYYERACICEKKGKERDVVRAARKPIVSSTRANDVTRFPGINAYRAYRPIVASAVKAIECNSAAYRTDAGQEGEVIARSKVKRETKRFNAELETHLYALVRLLHVGSKAHPPVRDSRENIWRITQRLGPGTRFAGHPCGGRHLRSARPQFPEARGRHSVKCNRDAAAALAKYVSSATKCIVDRASTIDAAAADTGDALEALKSTSSPISSLSGDPAGAWPPWLFANREKEHFLRLGGALDKLIGLENPQHGRGCAREQRPDWRRPTVERLERSGTDLDPVTLI</sequence>
<evidence type="ECO:0000313" key="2">
    <source>
        <dbReference type="Proteomes" id="UP001221757"/>
    </source>
</evidence>
<gene>
    <name evidence="1" type="ORF">B0H17DRAFT_1181767</name>
</gene>